<dbReference type="GO" id="GO:0005506">
    <property type="term" value="F:iron ion binding"/>
    <property type="evidence" value="ECO:0007669"/>
    <property type="project" value="UniProtKB-UniRule"/>
</dbReference>
<dbReference type="SUPFAM" id="SSF53639">
    <property type="entry name" value="AraD/HMP-PK domain-like"/>
    <property type="match status" value="1"/>
</dbReference>
<dbReference type="GO" id="GO:0010309">
    <property type="term" value="F:acireductone dioxygenase [iron(II)-requiring] activity"/>
    <property type="evidence" value="ECO:0007669"/>
    <property type="project" value="UniProtKB-UniRule"/>
</dbReference>
<dbReference type="AlphaFoldDB" id="A0A813HMV1"/>
<dbReference type="SFLD" id="SFLDG01133">
    <property type="entry name" value="C1.5.4:_Enolase-phosphatase_Li"/>
    <property type="match status" value="1"/>
</dbReference>
<dbReference type="OMA" id="IPNGCHA"/>
<comment type="pathway">
    <text evidence="14">Amino-acid biosynthesis; L-methionine biosynthesis via salvage pathway; L-methionine from S-methyl-5-thio-alpha-D-ribose 1-phosphate: step 5/6.</text>
</comment>
<comment type="catalytic activity">
    <reaction evidence="14">
        <text>1,2-dihydroxy-5-(methylsulfanyl)pent-1-en-3-one + O2 = 3-(methylsulfanyl)propanoate + CO + formate + 2 H(+)</text>
        <dbReference type="Rhea" id="RHEA:14161"/>
        <dbReference type="ChEBI" id="CHEBI:15378"/>
        <dbReference type="ChEBI" id="CHEBI:15379"/>
        <dbReference type="ChEBI" id="CHEBI:15740"/>
        <dbReference type="ChEBI" id="CHEBI:17245"/>
        <dbReference type="ChEBI" id="CHEBI:49016"/>
        <dbReference type="ChEBI" id="CHEBI:49252"/>
        <dbReference type="EC" id="1.13.11.53"/>
    </reaction>
</comment>
<dbReference type="NCBIfam" id="TIGR01691">
    <property type="entry name" value="enolase-ppase"/>
    <property type="match status" value="1"/>
</dbReference>
<comment type="caution">
    <text evidence="16">The sequence shown here is derived from an EMBL/GenBank/DDBJ whole genome shotgun (WGS) entry which is preliminary data.</text>
</comment>
<dbReference type="InterPro" id="IPR036409">
    <property type="entry name" value="Aldolase_II/adducin_N_sf"/>
</dbReference>
<reference evidence="16" key="1">
    <citation type="submission" date="2021-02" db="EMBL/GenBank/DDBJ databases">
        <authorList>
            <person name="Dougan E. K."/>
            <person name="Rhodes N."/>
            <person name="Thang M."/>
            <person name="Chan C."/>
        </authorList>
    </citation>
    <scope>NUCLEOTIDE SEQUENCE</scope>
</reference>
<keyword evidence="17" id="KW-1185">Reference proteome</keyword>
<dbReference type="InterPro" id="IPR023214">
    <property type="entry name" value="HAD_sf"/>
</dbReference>
<dbReference type="OrthoDB" id="441572at2759"/>
<evidence type="ECO:0000256" key="7">
    <source>
        <dbReference type="ARBA" id="ARBA00022964"/>
    </source>
</evidence>
<dbReference type="PANTHER" id="PTHR20371">
    <property type="entry name" value="ENOLASE-PHOSPHATASE E1"/>
    <property type="match status" value="1"/>
</dbReference>
<comment type="subcellular location">
    <subcellularLocation>
        <location evidence="14">Cytoplasm</location>
    </subcellularLocation>
    <subcellularLocation>
        <location evidence="14">Nucleus</location>
    </subcellularLocation>
</comment>
<dbReference type="SMART" id="SM01007">
    <property type="entry name" value="Aldolase_II"/>
    <property type="match status" value="1"/>
</dbReference>
<dbReference type="CDD" id="cd02232">
    <property type="entry name" value="cupin_ARD"/>
    <property type="match status" value="1"/>
</dbReference>
<dbReference type="NCBIfam" id="TIGR03328">
    <property type="entry name" value="salvage_mtnB"/>
    <property type="match status" value="1"/>
</dbReference>
<dbReference type="InterPro" id="IPR014710">
    <property type="entry name" value="RmlC-like_jellyroll"/>
</dbReference>
<evidence type="ECO:0000256" key="6">
    <source>
        <dbReference type="ARBA" id="ARBA00022833"/>
    </source>
</evidence>
<dbReference type="SUPFAM" id="SSF56784">
    <property type="entry name" value="HAD-like"/>
    <property type="match status" value="1"/>
</dbReference>
<dbReference type="SFLD" id="SFLDG01129">
    <property type="entry name" value="C1.5:_HAD__Beta-PGM__Phosphata"/>
    <property type="match status" value="1"/>
</dbReference>
<feature type="binding site" evidence="14">
    <location>
        <position position="147"/>
    </location>
    <ligand>
        <name>Ni(2+)</name>
        <dbReference type="ChEBI" id="CHEBI:49786"/>
        <note>for nickel-dependent acireductone dioxygenase activity</note>
    </ligand>
</feature>
<dbReference type="Pfam" id="PF00596">
    <property type="entry name" value="Aldolase_II"/>
    <property type="match status" value="1"/>
</dbReference>
<evidence type="ECO:0000256" key="14">
    <source>
        <dbReference type="HAMAP-Rule" id="MF_03154"/>
    </source>
</evidence>
<dbReference type="Gene3D" id="2.60.120.10">
    <property type="entry name" value="Jelly Rolls"/>
    <property type="match status" value="1"/>
</dbReference>
<dbReference type="GO" id="GO:0000287">
    <property type="term" value="F:magnesium ion binding"/>
    <property type="evidence" value="ECO:0007669"/>
    <property type="project" value="InterPro"/>
</dbReference>
<dbReference type="InterPro" id="IPR023943">
    <property type="entry name" value="Enolase-ppase_E1"/>
</dbReference>
<proteinExistence type="inferred from homology"/>
<evidence type="ECO:0000256" key="4">
    <source>
        <dbReference type="ARBA" id="ARBA00022723"/>
    </source>
</evidence>
<keyword evidence="11" id="KW-0456">Lyase</keyword>
<keyword evidence="7 14" id="KW-0223">Dioxygenase</keyword>
<evidence type="ECO:0000256" key="13">
    <source>
        <dbReference type="ARBA" id="ARBA00023268"/>
    </source>
</evidence>
<protein>
    <recommendedName>
        <fullName evidence="14">Acireductone dioxygenase</fullName>
    </recommendedName>
    <alternativeName>
        <fullName evidence="14">Acireductone dioxygenase (Fe(2+)-requiring)</fullName>
        <shortName evidence="14">ARD'</shortName>
        <shortName evidence="14">Fe-ARD</shortName>
        <ecNumber evidence="14">1.13.11.54</ecNumber>
    </alternativeName>
    <alternativeName>
        <fullName evidence="14">Acireductone dioxygenase (Ni(2+)-requiring)</fullName>
        <shortName evidence="14">ARD</shortName>
        <shortName evidence="14">Ni-ARD</shortName>
        <ecNumber evidence="14">1.13.11.53</ecNumber>
    </alternativeName>
</protein>
<keyword evidence="13" id="KW-0511">Multifunctional enzyme</keyword>
<name>A0A813HMV1_POLGL</name>
<evidence type="ECO:0000256" key="5">
    <source>
        <dbReference type="ARBA" id="ARBA00022801"/>
    </source>
</evidence>
<comment type="cofactor">
    <cofactor evidence="14">
        <name>Fe(2+)</name>
        <dbReference type="ChEBI" id="CHEBI:29033"/>
    </cofactor>
    <cofactor evidence="14">
        <name>Ni(2+)</name>
        <dbReference type="ChEBI" id="CHEBI:49786"/>
    </cofactor>
    <text evidence="14">Binds either 1 Fe or Ni cation per monomer. Iron-binding promotes an acireductone dioxygenase reaction producing 2-keto-4-methylthiobutyrate, while nickel-binding promotes an acireductone dioxygenase reaction producing 3-(methylsulfanyl)propanoate.</text>
</comment>
<evidence type="ECO:0000313" key="17">
    <source>
        <dbReference type="Proteomes" id="UP000654075"/>
    </source>
</evidence>
<evidence type="ECO:0000256" key="12">
    <source>
        <dbReference type="ARBA" id="ARBA00023242"/>
    </source>
</evidence>
<evidence type="ECO:0000256" key="2">
    <source>
        <dbReference type="ARBA" id="ARBA00022596"/>
    </source>
</evidence>
<dbReference type="InterPro" id="IPR004313">
    <property type="entry name" value="ARD"/>
</dbReference>
<feature type="binding site" evidence="14">
    <location>
        <position position="102"/>
    </location>
    <ligand>
        <name>Fe(2+)</name>
        <dbReference type="ChEBI" id="CHEBI:29033"/>
        <note>for iron-dependent acireductone dioxygenase activity</note>
    </ligand>
</feature>
<feature type="binding site" evidence="14">
    <location>
        <position position="102"/>
    </location>
    <ligand>
        <name>Ni(2+)</name>
        <dbReference type="ChEBI" id="CHEBI:49786"/>
        <note>for nickel-dependent acireductone dioxygenase activity</note>
    </ligand>
</feature>
<dbReference type="GO" id="GO:0016151">
    <property type="term" value="F:nickel cation binding"/>
    <property type="evidence" value="ECO:0007669"/>
    <property type="project" value="UniProtKB-UniRule"/>
</dbReference>
<keyword evidence="9 14" id="KW-0408">Iron</keyword>
<dbReference type="Proteomes" id="UP000654075">
    <property type="component" value="Unassembled WGS sequence"/>
</dbReference>
<comment type="similarity">
    <text evidence="14">Belongs to the acireductone dioxygenase (ARD) family.</text>
</comment>
<dbReference type="InterPro" id="IPR027496">
    <property type="entry name" value="ARD_euk"/>
</dbReference>
<keyword evidence="4 14" id="KW-0479">Metal-binding</keyword>
<evidence type="ECO:0000256" key="10">
    <source>
        <dbReference type="ARBA" id="ARBA00023167"/>
    </source>
</evidence>
<keyword evidence="8 14" id="KW-0560">Oxidoreductase</keyword>
<evidence type="ECO:0000256" key="8">
    <source>
        <dbReference type="ARBA" id="ARBA00023002"/>
    </source>
</evidence>
<keyword evidence="6" id="KW-0862">Zinc</keyword>
<dbReference type="FunFam" id="2.60.120.10:FF:000099">
    <property type="entry name" value="1,2-dihydroxy-3-keto-5-methylthiopentene dioxygenase"/>
    <property type="match status" value="1"/>
</dbReference>
<keyword evidence="2 14" id="KW-0533">Nickel</keyword>
<dbReference type="SFLD" id="SFLDS00003">
    <property type="entry name" value="Haloacid_Dehalogenase"/>
    <property type="match status" value="1"/>
</dbReference>
<dbReference type="Pfam" id="PF03079">
    <property type="entry name" value="ARD"/>
    <property type="match status" value="1"/>
</dbReference>
<dbReference type="GO" id="GO:0043874">
    <property type="term" value="F:acireductone synthase activity"/>
    <property type="evidence" value="ECO:0007669"/>
    <property type="project" value="InterPro"/>
</dbReference>
<dbReference type="InterPro" id="IPR036412">
    <property type="entry name" value="HAD-like_sf"/>
</dbReference>
<dbReference type="Gene3D" id="1.10.720.60">
    <property type="match status" value="1"/>
</dbReference>
<feature type="binding site" evidence="14">
    <location>
        <position position="108"/>
    </location>
    <ligand>
        <name>Ni(2+)</name>
        <dbReference type="ChEBI" id="CHEBI:49786"/>
        <note>for nickel-dependent acireductone dioxygenase activity</note>
    </ligand>
</feature>
<dbReference type="GO" id="GO:0016829">
    <property type="term" value="F:lyase activity"/>
    <property type="evidence" value="ECO:0007669"/>
    <property type="project" value="UniProtKB-KW"/>
</dbReference>
<dbReference type="Gene3D" id="3.40.225.10">
    <property type="entry name" value="Class II aldolase/adducin N-terminal domain"/>
    <property type="match status" value="1"/>
</dbReference>
<evidence type="ECO:0000256" key="1">
    <source>
        <dbReference type="ARBA" id="ARBA00022490"/>
    </source>
</evidence>
<dbReference type="EC" id="1.13.11.54" evidence="14"/>
<keyword evidence="10 14" id="KW-0486">Methionine biosynthesis</keyword>
<feature type="binding site" evidence="14">
    <location>
        <position position="104"/>
    </location>
    <ligand>
        <name>Ni(2+)</name>
        <dbReference type="ChEBI" id="CHEBI:49786"/>
        <note>for nickel-dependent acireductone dioxygenase activity</note>
    </ligand>
</feature>
<keyword evidence="1 14" id="KW-0963">Cytoplasm</keyword>
<dbReference type="UniPathway" id="UPA00904">
    <property type="reaction ID" value="UER00878"/>
</dbReference>
<dbReference type="InterPro" id="IPR017714">
    <property type="entry name" value="MethylthioRu-1-P_deHdtase_MtnB"/>
</dbReference>
<dbReference type="GO" id="GO:0005634">
    <property type="term" value="C:nucleus"/>
    <property type="evidence" value="ECO:0007669"/>
    <property type="project" value="UniProtKB-SubCell"/>
</dbReference>
<evidence type="ECO:0000259" key="15">
    <source>
        <dbReference type="SMART" id="SM01007"/>
    </source>
</evidence>
<accession>A0A813HMV1</accession>
<evidence type="ECO:0000313" key="16">
    <source>
        <dbReference type="EMBL" id="CAE8639040.1"/>
    </source>
</evidence>
<dbReference type="GO" id="GO:0019509">
    <property type="term" value="P:L-methionine salvage from methylthioadenosine"/>
    <property type="evidence" value="ECO:0007669"/>
    <property type="project" value="UniProtKB-UniRule"/>
</dbReference>
<dbReference type="Gene3D" id="3.40.50.1000">
    <property type="entry name" value="HAD superfamily/HAD-like"/>
    <property type="match status" value="1"/>
</dbReference>
<dbReference type="PANTHER" id="PTHR20371:SF1">
    <property type="entry name" value="ENOLASE-PHOSPHATASE E1"/>
    <property type="match status" value="1"/>
</dbReference>
<dbReference type="GO" id="GO:0005737">
    <property type="term" value="C:cytoplasm"/>
    <property type="evidence" value="ECO:0007669"/>
    <property type="project" value="UniProtKB-SubCell"/>
</dbReference>
<gene>
    <name evidence="16" type="ORF">PGLA1383_LOCUS54109</name>
</gene>
<dbReference type="GO" id="GO:0010308">
    <property type="term" value="F:acireductone dioxygenase (Ni2+-requiring) activity"/>
    <property type="evidence" value="ECO:0007669"/>
    <property type="project" value="UniProtKB-UniRule"/>
</dbReference>
<dbReference type="EMBL" id="CAJNNV010032125">
    <property type="protein sequence ID" value="CAE8639040.1"/>
    <property type="molecule type" value="Genomic_DNA"/>
</dbReference>
<keyword evidence="12 14" id="KW-0539">Nucleus</keyword>
<comment type="catalytic activity">
    <reaction evidence="14">
        <text>1,2-dihydroxy-5-(methylsulfanyl)pent-1-en-3-one + O2 = 4-methylsulfanyl-2-oxobutanoate + formate + 2 H(+)</text>
        <dbReference type="Rhea" id="RHEA:24504"/>
        <dbReference type="ChEBI" id="CHEBI:15378"/>
        <dbReference type="ChEBI" id="CHEBI:15379"/>
        <dbReference type="ChEBI" id="CHEBI:15740"/>
        <dbReference type="ChEBI" id="CHEBI:16723"/>
        <dbReference type="ChEBI" id="CHEBI:49252"/>
        <dbReference type="EC" id="1.13.11.54"/>
    </reaction>
</comment>
<dbReference type="SUPFAM" id="SSF51182">
    <property type="entry name" value="RmlC-like cupins"/>
    <property type="match status" value="1"/>
</dbReference>
<evidence type="ECO:0000256" key="3">
    <source>
        <dbReference type="ARBA" id="ARBA00022605"/>
    </source>
</evidence>
<dbReference type="HAMAP" id="MF_03154">
    <property type="entry name" value="Salvage_MtnD_euk"/>
    <property type="match status" value="1"/>
</dbReference>
<dbReference type="InterPro" id="IPR011051">
    <property type="entry name" value="RmlC_Cupin_sf"/>
</dbReference>
<feature type="binding site" evidence="14">
    <location>
        <position position="147"/>
    </location>
    <ligand>
        <name>Fe(2+)</name>
        <dbReference type="ChEBI" id="CHEBI:29033"/>
        <note>for iron-dependent acireductone dioxygenase activity</note>
    </ligand>
</feature>
<evidence type="ECO:0000256" key="9">
    <source>
        <dbReference type="ARBA" id="ARBA00023004"/>
    </source>
</evidence>
<feature type="domain" description="Class II aldolase/adducin N-terminal" evidence="15">
    <location>
        <begin position="200"/>
        <end position="400"/>
    </location>
</feature>
<organism evidence="16 17">
    <name type="scientific">Polarella glacialis</name>
    <name type="common">Dinoflagellate</name>
    <dbReference type="NCBI Taxonomy" id="89957"/>
    <lineage>
        <taxon>Eukaryota</taxon>
        <taxon>Sar</taxon>
        <taxon>Alveolata</taxon>
        <taxon>Dinophyceae</taxon>
        <taxon>Suessiales</taxon>
        <taxon>Suessiaceae</taxon>
        <taxon>Polarella</taxon>
    </lineage>
</organism>
<keyword evidence="3 14" id="KW-0028">Amino-acid biosynthesis</keyword>
<dbReference type="InterPro" id="IPR001303">
    <property type="entry name" value="Aldolase_II/adducin_N"/>
</dbReference>
<comment type="function">
    <text evidence="14">Catalyzes 2 different reactions between oxygen and the acireductone 1,2-dihydroxy-3-keto-5-methylthiopentene (DHK-MTPene) depending upon the metal bound in the active site. Fe-containing acireductone dioxygenase (Fe-ARD) produces formate and 2-keto-4-methylthiobutyrate (KMTB), the alpha-ketoacid precursor of methionine in the methionine recycle pathway. Ni-containing acireductone dioxygenase (Ni-ARD) produces methylthiopropionate, carbon monoxide and formate, and does not lie on the methionine recycle pathway.</text>
</comment>
<dbReference type="EC" id="1.13.11.53" evidence="14"/>
<evidence type="ECO:0000256" key="11">
    <source>
        <dbReference type="ARBA" id="ARBA00023239"/>
    </source>
</evidence>
<feature type="binding site" evidence="14">
    <location>
        <position position="104"/>
    </location>
    <ligand>
        <name>Fe(2+)</name>
        <dbReference type="ChEBI" id="CHEBI:29033"/>
        <note>for iron-dependent acireductone dioxygenase activity</note>
    </ligand>
</feature>
<sequence>MATLEAWYMAVEVKDQTAENRLCPNQPVTKEEIADLGVLSWHVPPTGEYPAKAVPWNPSDIPDPVLAAVRTKRGYNYADIITCSEECLPDYHNKLKDFFKEHIHSDEEVRYIIKGSGYFDVRDRADRWIRIKLDAGDLIVLPEGIYHRFTMDSRNFTQAMRLFKGEPVWTPINRPADENLSRQRYLERFSALEEEKLLRETLAGSLRCWYQQGWCLGSSGSMAALLGPECNRNAPMLVTPSGVPKEQLAPEDLFLQSILGNELLKVPPARPGRPELKVSDSGPLFAAVFKERPDVRAICHIHSVASVLAARNCTDDVLRVSDLEMIKGLGIAGDGILEVPIIRNMPTEPELVPAVIKALKEHPSAPAILVRNHGAYIFGRNAEKAKIATECLDFIFQVLERQVSREEPPAKRRRTEGTPSVLLLDIEGTTTPISFVKEKLFPYAAAAAGSWLRAASEKELWVELSQVVESFRAQCVQDNVTFDGSIDTVAHLVQEWISKDRKVPALKDLQGKLWKTGYEQGELKGEMYADTPGAMSTWAADRGRVAIFSSGSREAQRLIFKYSDKGDLTGHISAYFDPKSAMASKQESKAYDEIALSLGIEPKEGLFCHGLGTDVLGEAQAAIKAGWSSVLLLRPGNAPLPAGHGIREVSSLLEVM</sequence>
<feature type="binding site" evidence="14">
    <location>
        <position position="108"/>
    </location>
    <ligand>
        <name>Fe(2+)</name>
        <dbReference type="ChEBI" id="CHEBI:29033"/>
        <note>for iron-dependent acireductone dioxygenase activity</note>
    </ligand>
</feature>
<keyword evidence="5" id="KW-0378">Hydrolase</keyword>